<dbReference type="AlphaFoldDB" id="A0A9D4NIJ0"/>
<reference evidence="1" key="2">
    <citation type="submission" date="2020-11" db="EMBL/GenBank/DDBJ databases">
        <authorList>
            <person name="McCartney M.A."/>
            <person name="Auch B."/>
            <person name="Kono T."/>
            <person name="Mallez S."/>
            <person name="Becker A."/>
            <person name="Gohl D.M."/>
            <person name="Silverstein K.A.T."/>
            <person name="Koren S."/>
            <person name="Bechman K.B."/>
            <person name="Herman A."/>
            <person name="Abrahante J.E."/>
            <person name="Garbe J."/>
        </authorList>
    </citation>
    <scope>NUCLEOTIDE SEQUENCE</scope>
    <source>
        <strain evidence="1">Duluth1</strain>
        <tissue evidence="1">Whole animal</tissue>
    </source>
</reference>
<name>A0A9D4NIJ0_DREPO</name>
<protein>
    <submittedName>
        <fullName evidence="1">Uncharacterized protein</fullName>
    </submittedName>
</protein>
<evidence type="ECO:0000313" key="1">
    <source>
        <dbReference type="EMBL" id="KAH3894925.1"/>
    </source>
</evidence>
<gene>
    <name evidence="1" type="ORF">DPMN_019085</name>
</gene>
<sequence>MKPHIPEHRYDTTYCSCCCCCDWAIDRDGVSPDAEVATPNRRIPTTTFVEWRQSHTALQAYGSHYSRTTYRGQSH</sequence>
<reference evidence="1" key="1">
    <citation type="journal article" date="2019" name="bioRxiv">
        <title>The Genome of the Zebra Mussel, Dreissena polymorpha: A Resource for Invasive Species Research.</title>
        <authorList>
            <person name="McCartney M.A."/>
            <person name="Auch B."/>
            <person name="Kono T."/>
            <person name="Mallez S."/>
            <person name="Zhang Y."/>
            <person name="Obille A."/>
            <person name="Becker A."/>
            <person name="Abrahante J.E."/>
            <person name="Garbe J."/>
            <person name="Badalamenti J.P."/>
            <person name="Herman A."/>
            <person name="Mangelson H."/>
            <person name="Liachko I."/>
            <person name="Sullivan S."/>
            <person name="Sone E.D."/>
            <person name="Koren S."/>
            <person name="Silverstein K.A.T."/>
            <person name="Beckman K.B."/>
            <person name="Gohl D.M."/>
        </authorList>
    </citation>
    <scope>NUCLEOTIDE SEQUENCE</scope>
    <source>
        <strain evidence="1">Duluth1</strain>
        <tissue evidence="1">Whole animal</tissue>
    </source>
</reference>
<dbReference type="Proteomes" id="UP000828390">
    <property type="component" value="Unassembled WGS sequence"/>
</dbReference>
<comment type="caution">
    <text evidence="1">The sequence shown here is derived from an EMBL/GenBank/DDBJ whole genome shotgun (WGS) entry which is preliminary data.</text>
</comment>
<proteinExistence type="predicted"/>
<organism evidence="1 2">
    <name type="scientific">Dreissena polymorpha</name>
    <name type="common">Zebra mussel</name>
    <name type="synonym">Mytilus polymorpha</name>
    <dbReference type="NCBI Taxonomy" id="45954"/>
    <lineage>
        <taxon>Eukaryota</taxon>
        <taxon>Metazoa</taxon>
        <taxon>Spiralia</taxon>
        <taxon>Lophotrochozoa</taxon>
        <taxon>Mollusca</taxon>
        <taxon>Bivalvia</taxon>
        <taxon>Autobranchia</taxon>
        <taxon>Heteroconchia</taxon>
        <taxon>Euheterodonta</taxon>
        <taxon>Imparidentia</taxon>
        <taxon>Neoheterodontei</taxon>
        <taxon>Myida</taxon>
        <taxon>Dreissenoidea</taxon>
        <taxon>Dreissenidae</taxon>
        <taxon>Dreissena</taxon>
    </lineage>
</organism>
<dbReference type="EMBL" id="JAIWYP010000001">
    <property type="protein sequence ID" value="KAH3894925.1"/>
    <property type="molecule type" value="Genomic_DNA"/>
</dbReference>
<accession>A0A9D4NIJ0</accession>
<evidence type="ECO:0000313" key="2">
    <source>
        <dbReference type="Proteomes" id="UP000828390"/>
    </source>
</evidence>
<keyword evidence="2" id="KW-1185">Reference proteome</keyword>